<dbReference type="AlphaFoldDB" id="A0AAD6ASE5"/>
<protein>
    <recommendedName>
        <fullName evidence="1">WWE domain-containing protein</fullName>
    </recommendedName>
</protein>
<reference evidence="2" key="1">
    <citation type="submission" date="2022-11" db="EMBL/GenBank/DDBJ databases">
        <title>Chromosome-level genome of Pogonophryne albipinna.</title>
        <authorList>
            <person name="Jo E."/>
        </authorList>
    </citation>
    <scope>NUCLEOTIDE SEQUENCE</scope>
    <source>
        <strain evidence="2">SGF0006</strain>
        <tissue evidence="2">Muscle</tissue>
    </source>
</reference>
<dbReference type="InterPro" id="IPR004170">
    <property type="entry name" value="WWE_dom"/>
</dbReference>
<sequence>MEEELSAVEEGRSSKTIGQWQLETSLQISSSGAKWNLQIAGNAQARGGPRLTKGSSAGQVHQQLKVQWHIRAFKNTSESPEEVLTWLWTSRGGPWV</sequence>
<dbReference type="PROSITE" id="PS50918">
    <property type="entry name" value="WWE"/>
    <property type="match status" value="1"/>
</dbReference>
<evidence type="ECO:0000313" key="3">
    <source>
        <dbReference type="Proteomes" id="UP001219934"/>
    </source>
</evidence>
<keyword evidence="3" id="KW-1185">Reference proteome</keyword>
<feature type="domain" description="WWE" evidence="1">
    <location>
        <begin position="72"/>
        <end position="96"/>
    </location>
</feature>
<comment type="caution">
    <text evidence="2">The sequence shown here is derived from an EMBL/GenBank/DDBJ whole genome shotgun (WGS) entry which is preliminary data.</text>
</comment>
<dbReference type="EMBL" id="JAPTMU010000016">
    <property type="protein sequence ID" value="KAJ4930151.1"/>
    <property type="molecule type" value="Genomic_DNA"/>
</dbReference>
<evidence type="ECO:0000313" key="2">
    <source>
        <dbReference type="EMBL" id="KAJ4930151.1"/>
    </source>
</evidence>
<proteinExistence type="predicted"/>
<feature type="non-terminal residue" evidence="2">
    <location>
        <position position="1"/>
    </location>
</feature>
<name>A0AAD6ASE5_9TELE</name>
<gene>
    <name evidence="2" type="ORF">JOQ06_019164</name>
</gene>
<dbReference type="Proteomes" id="UP001219934">
    <property type="component" value="Unassembled WGS sequence"/>
</dbReference>
<organism evidence="2 3">
    <name type="scientific">Pogonophryne albipinna</name>
    <dbReference type="NCBI Taxonomy" id="1090488"/>
    <lineage>
        <taxon>Eukaryota</taxon>
        <taxon>Metazoa</taxon>
        <taxon>Chordata</taxon>
        <taxon>Craniata</taxon>
        <taxon>Vertebrata</taxon>
        <taxon>Euteleostomi</taxon>
        <taxon>Actinopterygii</taxon>
        <taxon>Neopterygii</taxon>
        <taxon>Teleostei</taxon>
        <taxon>Neoteleostei</taxon>
        <taxon>Acanthomorphata</taxon>
        <taxon>Eupercaria</taxon>
        <taxon>Perciformes</taxon>
        <taxon>Notothenioidei</taxon>
        <taxon>Pogonophryne</taxon>
    </lineage>
</organism>
<evidence type="ECO:0000259" key="1">
    <source>
        <dbReference type="PROSITE" id="PS50918"/>
    </source>
</evidence>
<accession>A0AAD6ASE5</accession>